<dbReference type="EC" id="2.7.8.5" evidence="4 15"/>
<evidence type="ECO:0000256" key="12">
    <source>
        <dbReference type="ARBA" id="ARBA00023209"/>
    </source>
</evidence>
<evidence type="ECO:0000256" key="8">
    <source>
        <dbReference type="ARBA" id="ARBA00022692"/>
    </source>
</evidence>
<dbReference type="STRING" id="648996.Theam_1257"/>
<evidence type="ECO:0000256" key="11">
    <source>
        <dbReference type="ARBA" id="ARBA00023136"/>
    </source>
</evidence>
<proteinExistence type="inferred from homology"/>
<dbReference type="RefSeq" id="WP_013538007.1">
    <property type="nucleotide sequence ID" value="NC_014926.1"/>
</dbReference>
<sequence>MVTVPNLITLFRVFMVPAFIMASFYREFKLALLVFLAAAVSDALDGFLARRLNQVSQLGVIMDPLADKALIDSGFLFLSYADGKIPPWLTVIVISRDLLILSGGWLLSAFGKLKKLRPTPLGKATAFLQFTTILITLLHLNFQLCNTICLKGLYLTTAAFTVASAVEYTVKGIGELSSE</sequence>
<evidence type="ECO:0000256" key="16">
    <source>
        <dbReference type="RuleBase" id="RU003750"/>
    </source>
</evidence>
<evidence type="ECO:0000256" key="6">
    <source>
        <dbReference type="ARBA" id="ARBA00022516"/>
    </source>
</evidence>
<comment type="subcellular location">
    <subcellularLocation>
        <location evidence="1">Membrane</location>
        <topology evidence="1">Multi-pass membrane protein</topology>
    </subcellularLocation>
</comment>
<dbReference type="InterPro" id="IPR004570">
    <property type="entry name" value="Phosphatidylglycerol_P_synth"/>
</dbReference>
<keyword evidence="13" id="KW-1208">Phospholipid metabolism</keyword>
<name>E8T389_THEA1</name>
<evidence type="ECO:0000256" key="7">
    <source>
        <dbReference type="ARBA" id="ARBA00022679"/>
    </source>
</evidence>
<evidence type="ECO:0000256" key="3">
    <source>
        <dbReference type="ARBA" id="ARBA00010441"/>
    </source>
</evidence>
<keyword evidence="19" id="KW-1185">Reference proteome</keyword>
<dbReference type="NCBIfam" id="TIGR00560">
    <property type="entry name" value="pgsA"/>
    <property type="match status" value="1"/>
</dbReference>
<accession>E8T389</accession>
<keyword evidence="12" id="KW-0594">Phospholipid biosynthesis</keyword>
<dbReference type="Gene3D" id="1.20.120.1760">
    <property type="match status" value="1"/>
</dbReference>
<feature type="transmembrane region" description="Helical" evidence="17">
    <location>
        <begin position="85"/>
        <end position="109"/>
    </location>
</feature>
<dbReference type="PANTHER" id="PTHR14269:SF62">
    <property type="entry name" value="CDP-DIACYLGLYCEROL--GLYCEROL-3-PHOSPHATE 3-PHOSPHATIDYLTRANSFERASE 1, CHLOROPLASTIC"/>
    <property type="match status" value="1"/>
</dbReference>
<comment type="similarity">
    <text evidence="3 16">Belongs to the CDP-alcohol phosphatidyltransferase class-I family.</text>
</comment>
<dbReference type="Pfam" id="PF01066">
    <property type="entry name" value="CDP-OH_P_transf"/>
    <property type="match status" value="1"/>
</dbReference>
<keyword evidence="10" id="KW-0443">Lipid metabolism</keyword>
<dbReference type="InterPro" id="IPR048254">
    <property type="entry name" value="CDP_ALCOHOL_P_TRANSF_CS"/>
</dbReference>
<keyword evidence="8 17" id="KW-0812">Transmembrane</keyword>
<keyword evidence="11 17" id="KW-0472">Membrane</keyword>
<feature type="transmembrane region" description="Helical" evidence="17">
    <location>
        <begin position="6"/>
        <end position="25"/>
    </location>
</feature>
<evidence type="ECO:0000256" key="15">
    <source>
        <dbReference type="NCBIfam" id="TIGR00560"/>
    </source>
</evidence>
<dbReference type="AlphaFoldDB" id="E8T389"/>
<keyword evidence="6" id="KW-0444">Lipid biosynthesis</keyword>
<dbReference type="eggNOG" id="COG0558">
    <property type="taxonomic scope" value="Bacteria"/>
</dbReference>
<evidence type="ECO:0000256" key="14">
    <source>
        <dbReference type="ARBA" id="ARBA00048586"/>
    </source>
</evidence>
<comment type="pathway">
    <text evidence="2">Phospholipid metabolism; phosphatidylglycerol biosynthesis; phosphatidylglycerol from CDP-diacylglycerol: step 1/2.</text>
</comment>
<dbReference type="GO" id="GO:0046474">
    <property type="term" value="P:glycerophospholipid biosynthetic process"/>
    <property type="evidence" value="ECO:0007669"/>
    <property type="project" value="TreeGrafter"/>
</dbReference>
<evidence type="ECO:0000256" key="1">
    <source>
        <dbReference type="ARBA" id="ARBA00004141"/>
    </source>
</evidence>
<evidence type="ECO:0000256" key="5">
    <source>
        <dbReference type="ARBA" id="ARBA00014944"/>
    </source>
</evidence>
<dbReference type="GO" id="GO:0008444">
    <property type="term" value="F:CDP-diacylglycerol-glycerol-3-phosphate 3-phosphatidyltransferase activity"/>
    <property type="evidence" value="ECO:0007669"/>
    <property type="project" value="UniProtKB-UniRule"/>
</dbReference>
<dbReference type="PIRSF" id="PIRSF000847">
    <property type="entry name" value="Phos_ph_gly_syn"/>
    <property type="match status" value="1"/>
</dbReference>
<evidence type="ECO:0000313" key="19">
    <source>
        <dbReference type="Proteomes" id="UP000006362"/>
    </source>
</evidence>
<evidence type="ECO:0000256" key="17">
    <source>
        <dbReference type="SAM" id="Phobius"/>
    </source>
</evidence>
<dbReference type="InterPro" id="IPR000462">
    <property type="entry name" value="CDP-OH_P_trans"/>
</dbReference>
<keyword evidence="7 16" id="KW-0808">Transferase</keyword>
<dbReference type="PROSITE" id="PS00379">
    <property type="entry name" value="CDP_ALCOHOL_P_TRANSF"/>
    <property type="match status" value="1"/>
</dbReference>
<evidence type="ECO:0000256" key="13">
    <source>
        <dbReference type="ARBA" id="ARBA00023264"/>
    </source>
</evidence>
<dbReference type="PANTHER" id="PTHR14269">
    <property type="entry name" value="CDP-DIACYLGLYCEROL--GLYCEROL-3-PHOSPHATE 3-PHOSPHATIDYLTRANSFERASE-RELATED"/>
    <property type="match status" value="1"/>
</dbReference>
<dbReference type="KEGG" id="tam:Theam_1257"/>
<keyword evidence="9 17" id="KW-1133">Transmembrane helix</keyword>
<dbReference type="OrthoDB" id="9796672at2"/>
<organism evidence="18 19">
    <name type="scientific">Thermovibrio ammonificans (strain DSM 15698 / JCM 12110 / HB-1)</name>
    <dbReference type="NCBI Taxonomy" id="648996"/>
    <lineage>
        <taxon>Bacteria</taxon>
        <taxon>Pseudomonadati</taxon>
        <taxon>Aquificota</taxon>
        <taxon>Aquificia</taxon>
        <taxon>Desulfurobacteriales</taxon>
        <taxon>Desulfurobacteriaceae</taxon>
        <taxon>Thermovibrio</taxon>
    </lineage>
</organism>
<evidence type="ECO:0000256" key="4">
    <source>
        <dbReference type="ARBA" id="ARBA00013170"/>
    </source>
</evidence>
<evidence type="ECO:0000256" key="9">
    <source>
        <dbReference type="ARBA" id="ARBA00022989"/>
    </source>
</evidence>
<dbReference type="Proteomes" id="UP000006362">
    <property type="component" value="Chromosome"/>
</dbReference>
<evidence type="ECO:0000313" key="18">
    <source>
        <dbReference type="EMBL" id="ADU97221.1"/>
    </source>
</evidence>
<comment type="catalytic activity">
    <reaction evidence="14">
        <text>a CDP-1,2-diacyl-sn-glycerol + sn-glycerol 3-phosphate = a 1,2-diacyl-sn-glycero-3-phospho-(1'-sn-glycero-3'-phosphate) + CMP + H(+)</text>
        <dbReference type="Rhea" id="RHEA:12593"/>
        <dbReference type="ChEBI" id="CHEBI:15378"/>
        <dbReference type="ChEBI" id="CHEBI:57597"/>
        <dbReference type="ChEBI" id="CHEBI:58332"/>
        <dbReference type="ChEBI" id="CHEBI:60110"/>
        <dbReference type="ChEBI" id="CHEBI:60377"/>
        <dbReference type="EC" id="2.7.8.5"/>
    </reaction>
</comment>
<dbReference type="InterPro" id="IPR043130">
    <property type="entry name" value="CDP-OH_PTrfase_TM_dom"/>
</dbReference>
<protein>
    <recommendedName>
        <fullName evidence="5 15">CDP-diacylglycerol--glycerol-3-phosphate 3-phosphatidyltransferase</fullName>
        <ecNumber evidence="4 15">2.7.8.5</ecNumber>
    </recommendedName>
</protein>
<dbReference type="HOGENOM" id="CLU_051314_6_2_0"/>
<dbReference type="EMBL" id="CP002444">
    <property type="protein sequence ID" value="ADU97221.1"/>
    <property type="molecule type" value="Genomic_DNA"/>
</dbReference>
<dbReference type="InterPro" id="IPR050324">
    <property type="entry name" value="CDP-alcohol_PTase-I"/>
</dbReference>
<gene>
    <name evidence="18" type="ordered locus">Theam_1257</name>
</gene>
<dbReference type="GO" id="GO:0016020">
    <property type="term" value="C:membrane"/>
    <property type="evidence" value="ECO:0007669"/>
    <property type="project" value="UniProtKB-SubCell"/>
</dbReference>
<evidence type="ECO:0000256" key="2">
    <source>
        <dbReference type="ARBA" id="ARBA00005042"/>
    </source>
</evidence>
<reference evidence="18" key="1">
    <citation type="submission" date="2011-01" db="EMBL/GenBank/DDBJ databases">
        <title>Complete sequence of chromosome of Thermovibrio ammonificans HB-1.</title>
        <authorList>
            <consortium name="US DOE Joint Genome Institute"/>
            <person name="Lucas S."/>
            <person name="Copeland A."/>
            <person name="Lapidus A."/>
            <person name="Cheng J.-F."/>
            <person name="Goodwin L."/>
            <person name="Pitluck S."/>
            <person name="Davenport K."/>
            <person name="Detter J.C."/>
            <person name="Han C."/>
            <person name="Tapia R."/>
            <person name="Land M."/>
            <person name="Hauser L."/>
            <person name="Kyrpides N."/>
            <person name="Ivanova N."/>
            <person name="Ovchinnikova G."/>
            <person name="Vetriani C."/>
            <person name="Woyke T."/>
        </authorList>
    </citation>
    <scope>NUCLEOTIDE SEQUENCE [LARGE SCALE GENOMIC DNA]</scope>
    <source>
        <strain evidence="18">HB-1</strain>
    </source>
</reference>
<evidence type="ECO:0000256" key="10">
    <source>
        <dbReference type="ARBA" id="ARBA00023098"/>
    </source>
</evidence>